<evidence type="ECO:0000256" key="12">
    <source>
        <dbReference type="SAM" id="Phobius"/>
    </source>
</evidence>
<evidence type="ECO:0000313" key="15">
    <source>
        <dbReference type="Proteomes" id="UP000030665"/>
    </source>
</evidence>
<dbReference type="InterPro" id="IPR029045">
    <property type="entry name" value="ClpP/crotonase-like_dom_sf"/>
</dbReference>
<feature type="transmembrane region" description="Helical" evidence="12">
    <location>
        <begin position="115"/>
        <end position="136"/>
    </location>
</feature>
<dbReference type="EC" id="3.1.2.4" evidence="5"/>
<proteinExistence type="inferred from homology"/>
<dbReference type="NCBIfam" id="NF004127">
    <property type="entry name" value="PRK05617.1"/>
    <property type="match status" value="1"/>
</dbReference>
<comment type="function">
    <text evidence="10">Hydrolyzes 3-hydroxyisobutyryl-CoA (HIBYL-CoA), a saline catabolite. Has high activity toward isobutyryl-CoA. Could be an isobutyryl-CoA dehydrogenase that functions in valine catabolism. Also hydrolyzes 3-hydroxypropanoyl-CoA.</text>
</comment>
<accession>A0A077ZB61</accession>
<evidence type="ECO:0000256" key="11">
    <source>
        <dbReference type="ARBA" id="ARBA00031181"/>
    </source>
</evidence>
<evidence type="ECO:0000256" key="6">
    <source>
        <dbReference type="ARBA" id="ARBA00016714"/>
    </source>
</evidence>
<keyword evidence="12" id="KW-1133">Transmembrane helix</keyword>
<evidence type="ECO:0000256" key="9">
    <source>
        <dbReference type="ARBA" id="ARBA00023128"/>
    </source>
</evidence>
<feature type="domain" description="Enoyl-CoA hydratase/isomerase" evidence="13">
    <location>
        <begin position="24"/>
        <end position="348"/>
    </location>
</feature>
<dbReference type="Proteomes" id="UP000030665">
    <property type="component" value="Unassembled WGS sequence"/>
</dbReference>
<dbReference type="Pfam" id="PF16113">
    <property type="entry name" value="ECH_2"/>
    <property type="match status" value="1"/>
</dbReference>
<comment type="catalytic activity">
    <reaction evidence="1">
        <text>3-hydroxy-2-methylpropanoyl-CoA + H2O = 3-hydroxy-2-methylpropanoate + CoA + H(+)</text>
        <dbReference type="Rhea" id="RHEA:20888"/>
        <dbReference type="ChEBI" id="CHEBI:11805"/>
        <dbReference type="ChEBI" id="CHEBI:15377"/>
        <dbReference type="ChEBI" id="CHEBI:15378"/>
        <dbReference type="ChEBI" id="CHEBI:57287"/>
        <dbReference type="ChEBI" id="CHEBI:57340"/>
        <dbReference type="EC" id="3.1.2.4"/>
    </reaction>
</comment>
<evidence type="ECO:0000256" key="2">
    <source>
        <dbReference type="ARBA" id="ARBA00004173"/>
    </source>
</evidence>
<comment type="subcellular location">
    <subcellularLocation>
        <location evidence="2">Mitochondrion</location>
    </subcellularLocation>
</comment>
<comment type="similarity">
    <text evidence="4">Belongs to the enoyl-CoA hydratase/isomerase family.</text>
</comment>
<keyword evidence="12" id="KW-0472">Membrane</keyword>
<keyword evidence="8 14" id="KW-0378">Hydrolase</keyword>
<dbReference type="PANTHER" id="PTHR43176:SF3">
    <property type="entry name" value="3-HYDROXYISOBUTYRYL-COA HYDROLASE, MITOCHONDRIAL"/>
    <property type="match status" value="1"/>
</dbReference>
<evidence type="ECO:0000259" key="13">
    <source>
        <dbReference type="Pfam" id="PF16113"/>
    </source>
</evidence>
<sequence>MARRRHSNLLGDVIVKAEGGKFGITLNRPEVLNALTLQMIEDLLILLKQINADRSAKLILLKGAGHKAFCAGGDIRELAHLHCPEASRKKTQLTETLFQKEYLLNNLIKTLRVPFVALIDGIVMGGGVGLSVHSLFRVATRRTMFAMPETAIGFFPDVGGSYFLPRLAGNLGIFLALTGTRLTGRDVYEAGVATHFISENETENLEEDLMKGKGLNDVSSIRRSCGETRNFSLSPHMEQIEYAFSADRMEEVMQRLRDDASTWAKNCLARLEKMSPTSLKVTLKQMKLGRTMSFEECMKMEYRLSQRMIRQHDFYEGVRSVLIDKDGEPKWSPSRLEQVDEESLNNFFAPLPPEKELFFD</sequence>
<evidence type="ECO:0000313" key="14">
    <source>
        <dbReference type="EMBL" id="CDW56818.1"/>
    </source>
</evidence>
<dbReference type="STRING" id="36087.A0A077ZB61"/>
<dbReference type="EMBL" id="HG806082">
    <property type="protein sequence ID" value="CDW56818.1"/>
    <property type="molecule type" value="Genomic_DNA"/>
</dbReference>
<dbReference type="GO" id="GO:0003860">
    <property type="term" value="F:3-hydroxyisobutyryl-CoA hydrolase activity"/>
    <property type="evidence" value="ECO:0007669"/>
    <property type="project" value="UniProtKB-EC"/>
</dbReference>
<organism evidence="14 15">
    <name type="scientific">Trichuris trichiura</name>
    <name type="common">Whipworm</name>
    <name type="synonym">Trichocephalus trichiurus</name>
    <dbReference type="NCBI Taxonomy" id="36087"/>
    <lineage>
        <taxon>Eukaryota</taxon>
        <taxon>Metazoa</taxon>
        <taxon>Ecdysozoa</taxon>
        <taxon>Nematoda</taxon>
        <taxon>Enoplea</taxon>
        <taxon>Dorylaimia</taxon>
        <taxon>Trichinellida</taxon>
        <taxon>Trichuridae</taxon>
        <taxon>Trichuris</taxon>
    </lineage>
</organism>
<gene>
    <name evidence="14" type="ORF">TTRE_0000510001</name>
</gene>
<reference evidence="14" key="2">
    <citation type="submission" date="2014-03" db="EMBL/GenBank/DDBJ databases">
        <title>The whipworm genome and dual-species transcriptomics of an intimate host-pathogen interaction.</title>
        <authorList>
            <person name="Foth B.J."/>
            <person name="Tsai I.J."/>
            <person name="Reid A.J."/>
            <person name="Bancroft A.J."/>
            <person name="Nichol S."/>
            <person name="Tracey A."/>
            <person name="Holroyd N."/>
            <person name="Cotton J.A."/>
            <person name="Stanley E.J."/>
            <person name="Zarowiecki M."/>
            <person name="Liu J.Z."/>
            <person name="Huckvale T."/>
            <person name="Cooper P.J."/>
            <person name="Grencis R.K."/>
            <person name="Berriman M."/>
        </authorList>
    </citation>
    <scope>NUCLEOTIDE SEQUENCE [LARGE SCALE GENOMIC DNA]</scope>
</reference>
<evidence type="ECO:0000256" key="7">
    <source>
        <dbReference type="ARBA" id="ARBA00022456"/>
    </source>
</evidence>
<reference evidence="14" key="1">
    <citation type="submission" date="2014-01" db="EMBL/GenBank/DDBJ databases">
        <authorList>
            <person name="Aslett M."/>
        </authorList>
    </citation>
    <scope>NUCLEOTIDE SEQUENCE</scope>
</reference>
<dbReference type="Gene3D" id="3.90.226.10">
    <property type="entry name" value="2-enoyl-CoA Hydratase, Chain A, domain 1"/>
    <property type="match status" value="1"/>
</dbReference>
<comment type="pathway">
    <text evidence="3">Amino-acid degradation; L-valine degradation.</text>
</comment>
<evidence type="ECO:0000256" key="3">
    <source>
        <dbReference type="ARBA" id="ARBA00005109"/>
    </source>
</evidence>
<dbReference type="FunFam" id="3.90.226.10:FF:000026">
    <property type="entry name" value="3-hydroxyisobutyryl-CoA hydrolase, mitochondrial"/>
    <property type="match status" value="1"/>
</dbReference>
<keyword evidence="9" id="KW-0496">Mitochondrion</keyword>
<dbReference type="GO" id="GO:0006574">
    <property type="term" value="P:L-valine catabolic process"/>
    <property type="evidence" value="ECO:0007669"/>
    <property type="project" value="UniProtKB-UniPathway"/>
</dbReference>
<evidence type="ECO:0000256" key="5">
    <source>
        <dbReference type="ARBA" id="ARBA00011915"/>
    </source>
</evidence>
<dbReference type="PANTHER" id="PTHR43176">
    <property type="entry name" value="3-HYDROXYISOBUTYRYL-COA HYDROLASE-RELATED"/>
    <property type="match status" value="1"/>
</dbReference>
<evidence type="ECO:0000256" key="8">
    <source>
        <dbReference type="ARBA" id="ARBA00022801"/>
    </source>
</evidence>
<dbReference type="SUPFAM" id="SSF52096">
    <property type="entry name" value="ClpP/crotonase"/>
    <property type="match status" value="1"/>
</dbReference>
<dbReference type="CDD" id="cd06558">
    <property type="entry name" value="crotonase-like"/>
    <property type="match status" value="1"/>
</dbReference>
<evidence type="ECO:0000256" key="10">
    <source>
        <dbReference type="ARBA" id="ARBA00024871"/>
    </source>
</evidence>
<dbReference type="InterPro" id="IPR045004">
    <property type="entry name" value="ECH_dom"/>
</dbReference>
<keyword evidence="15" id="KW-1185">Reference proteome</keyword>
<dbReference type="GO" id="GO:0005739">
    <property type="term" value="C:mitochondrion"/>
    <property type="evidence" value="ECO:0007669"/>
    <property type="project" value="UniProtKB-SubCell"/>
</dbReference>
<evidence type="ECO:0000256" key="4">
    <source>
        <dbReference type="ARBA" id="ARBA00005254"/>
    </source>
</evidence>
<dbReference type="UniPathway" id="UPA00362"/>
<dbReference type="OrthoDB" id="1737613at2759"/>
<protein>
    <recommendedName>
        <fullName evidence="6">3-hydroxyisobutyryl-CoA hydrolase, mitochondrial</fullName>
        <ecNumber evidence="5">3.1.2.4</ecNumber>
    </recommendedName>
    <alternativeName>
        <fullName evidence="11">3-hydroxyisobutyryl-coenzyme A hydrolase</fullName>
    </alternativeName>
</protein>
<dbReference type="AlphaFoldDB" id="A0A077ZB61"/>
<dbReference type="InterPro" id="IPR032259">
    <property type="entry name" value="HIBYL-CoA-H"/>
</dbReference>
<name>A0A077ZB61_TRITR</name>
<keyword evidence="7" id="KW-0101">Branched-chain amino acid catabolism</keyword>
<evidence type="ECO:0000256" key="1">
    <source>
        <dbReference type="ARBA" id="ARBA00001709"/>
    </source>
</evidence>
<keyword evidence="12" id="KW-0812">Transmembrane</keyword>